<evidence type="ECO:0000313" key="2">
    <source>
        <dbReference type="EMBL" id="MBS2551100.1"/>
    </source>
</evidence>
<sequence>MHKLNRIAAATFAAATALGFCATAGSAQAATARPAAAANQCLHKWTFQSMGLNDSSPAGYLNVDGGGGNTSWVITWYSSPSASNEYWCMEPASEGGWYFHPSYDLSLCMDVPNGRYAANQDLWIHTCNGTIAQRFTFGSGDTLIRTEGNLDYGLEDNGYGHVVTLEKSPDRSYWR</sequence>
<name>A0ABS5KYV2_9ACTN</name>
<dbReference type="InterPro" id="IPR035992">
    <property type="entry name" value="Ricin_B-like_lectins"/>
</dbReference>
<accession>A0ABS5KYV2</accession>
<proteinExistence type="predicted"/>
<keyword evidence="3" id="KW-1185">Reference proteome</keyword>
<evidence type="ECO:0000256" key="1">
    <source>
        <dbReference type="SAM" id="SignalP"/>
    </source>
</evidence>
<feature type="signal peptide" evidence="1">
    <location>
        <begin position="1"/>
        <end position="29"/>
    </location>
</feature>
<gene>
    <name evidence="2" type="ORF">KGQ19_29945</name>
</gene>
<dbReference type="Gene3D" id="2.80.10.50">
    <property type="match status" value="1"/>
</dbReference>
<keyword evidence="1" id="KW-0732">Signal</keyword>
<dbReference type="Proteomes" id="UP000730482">
    <property type="component" value="Unassembled WGS sequence"/>
</dbReference>
<comment type="caution">
    <text evidence="2">The sequence shown here is derived from an EMBL/GenBank/DDBJ whole genome shotgun (WGS) entry which is preliminary data.</text>
</comment>
<dbReference type="EMBL" id="JAAFYZ010000127">
    <property type="protein sequence ID" value="MBS2551100.1"/>
    <property type="molecule type" value="Genomic_DNA"/>
</dbReference>
<reference evidence="2 3" key="1">
    <citation type="submission" date="2020-02" db="EMBL/GenBank/DDBJ databases">
        <title>Acidophilic actinobacteria isolated from forest soil.</title>
        <authorList>
            <person name="Golinska P."/>
        </authorList>
    </citation>
    <scope>NUCLEOTIDE SEQUENCE [LARGE SCALE GENOMIC DNA]</scope>
    <source>
        <strain evidence="2 3">NL8</strain>
    </source>
</reference>
<protein>
    <recommendedName>
        <fullName evidence="4">Ricin B lectin domain-containing protein</fullName>
    </recommendedName>
</protein>
<feature type="chain" id="PRO_5045836123" description="Ricin B lectin domain-containing protein" evidence="1">
    <location>
        <begin position="30"/>
        <end position="175"/>
    </location>
</feature>
<dbReference type="CDD" id="cd00161">
    <property type="entry name" value="beta-trefoil_Ricin-like"/>
    <property type="match status" value="1"/>
</dbReference>
<organism evidence="2 3">
    <name type="scientific">Catenulispora pinistramenti</name>
    <dbReference type="NCBI Taxonomy" id="2705254"/>
    <lineage>
        <taxon>Bacteria</taxon>
        <taxon>Bacillati</taxon>
        <taxon>Actinomycetota</taxon>
        <taxon>Actinomycetes</taxon>
        <taxon>Catenulisporales</taxon>
        <taxon>Catenulisporaceae</taxon>
        <taxon>Catenulispora</taxon>
    </lineage>
</organism>
<dbReference type="RefSeq" id="WP_212015113.1">
    <property type="nucleotide sequence ID" value="NZ_JAAFYZ010000127.1"/>
</dbReference>
<dbReference type="SUPFAM" id="SSF50370">
    <property type="entry name" value="Ricin B-like lectins"/>
    <property type="match status" value="1"/>
</dbReference>
<evidence type="ECO:0000313" key="3">
    <source>
        <dbReference type="Proteomes" id="UP000730482"/>
    </source>
</evidence>
<evidence type="ECO:0008006" key="4">
    <source>
        <dbReference type="Google" id="ProtNLM"/>
    </source>
</evidence>